<evidence type="ECO:0000313" key="8">
    <source>
        <dbReference type="WBParaSite" id="TCONS_00006588.p1"/>
    </source>
</evidence>
<feature type="region of interest" description="Disordered" evidence="4">
    <location>
        <begin position="1"/>
        <end position="26"/>
    </location>
</feature>
<evidence type="ECO:0000259" key="5">
    <source>
        <dbReference type="Pfam" id="PF06244"/>
    </source>
</evidence>
<dbReference type="PANTHER" id="PTHR21680:SF0">
    <property type="entry name" value="COILED-COIL DOMAIN-CONTAINING PROTEIN 124"/>
    <property type="match status" value="1"/>
</dbReference>
<comment type="similarity">
    <text evidence="2">Belongs to the CCDC124 family.</text>
</comment>
<dbReference type="Proteomes" id="UP000035681">
    <property type="component" value="Unplaced"/>
</dbReference>
<dbReference type="GO" id="GO:0030496">
    <property type="term" value="C:midbody"/>
    <property type="evidence" value="ECO:0007669"/>
    <property type="project" value="UniProtKB-SubCell"/>
</dbReference>
<protein>
    <submittedName>
        <fullName evidence="7">Coiled-coil domain-containing protein</fullName>
    </submittedName>
    <submittedName>
        <fullName evidence="8">HMG box domain-containing protein</fullName>
    </submittedName>
</protein>
<dbReference type="Pfam" id="PF06244">
    <property type="entry name" value="Ccdc124"/>
    <property type="match status" value="1"/>
</dbReference>
<dbReference type="InterPro" id="IPR010422">
    <property type="entry name" value="Ccdc124/Oxs1"/>
</dbReference>
<organism evidence="7">
    <name type="scientific">Strongyloides stercoralis</name>
    <name type="common">Threadworm</name>
    <dbReference type="NCBI Taxonomy" id="6248"/>
    <lineage>
        <taxon>Eukaryota</taxon>
        <taxon>Metazoa</taxon>
        <taxon>Ecdysozoa</taxon>
        <taxon>Nematoda</taxon>
        <taxon>Chromadorea</taxon>
        <taxon>Rhabditida</taxon>
        <taxon>Tylenchina</taxon>
        <taxon>Panagrolaimomorpha</taxon>
        <taxon>Strongyloidoidea</taxon>
        <taxon>Strongyloididae</taxon>
        <taxon>Strongyloides</taxon>
    </lineage>
</organism>
<reference evidence="7" key="1">
    <citation type="submission" date="2015-08" db="UniProtKB">
        <authorList>
            <consortium name="WormBaseParasite"/>
        </authorList>
    </citation>
    <scope>IDENTIFICATION</scope>
</reference>
<evidence type="ECO:0000256" key="4">
    <source>
        <dbReference type="SAM" id="MobiDB-lite"/>
    </source>
</evidence>
<dbReference type="STRING" id="6248.A0A0K0DYW9"/>
<evidence type="ECO:0000256" key="1">
    <source>
        <dbReference type="ARBA" id="ARBA00004214"/>
    </source>
</evidence>
<comment type="subcellular location">
    <subcellularLocation>
        <location evidence="1">Midbody</location>
    </subcellularLocation>
</comment>
<accession>A0A0K0DYW9</accession>
<name>A0A0K0DYW9_STRER</name>
<feature type="region of interest" description="Disordered" evidence="4">
    <location>
        <begin position="195"/>
        <end position="219"/>
    </location>
</feature>
<feature type="compositionally biased region" description="Polar residues" evidence="4">
    <location>
        <begin position="206"/>
        <end position="219"/>
    </location>
</feature>
<feature type="region of interest" description="Disordered" evidence="4">
    <location>
        <begin position="44"/>
        <end position="69"/>
    </location>
</feature>
<feature type="domain" description="Coiled-coil" evidence="5">
    <location>
        <begin position="131"/>
        <end position="209"/>
    </location>
</feature>
<evidence type="ECO:0000256" key="3">
    <source>
        <dbReference type="ARBA" id="ARBA00023054"/>
    </source>
</evidence>
<proteinExistence type="inferred from homology"/>
<sequence length="219" mass="25178">MVKKNIDGSTKLGAKARKAEREREEKAKVAKAIEDAAWEETDKKILQKLKRKEEDEKKKHQAEERRKELKAAYEKEMEILAGKTQQSQKKVTHHQLFLEKERRENALKLEEEQKAKARVNITIQTKDIEENLNRVVLDDSWASNTDQALTVLSGSSTPTGSKISSKTTYTEFESRRLPELKIAKPKMTLSQLKNAVRKEWMRSPENPYNANATAKTTLS</sequence>
<dbReference type="GO" id="GO:0003713">
    <property type="term" value="F:transcription coactivator activity"/>
    <property type="evidence" value="ECO:0007669"/>
    <property type="project" value="TreeGrafter"/>
</dbReference>
<dbReference type="GO" id="GO:0005634">
    <property type="term" value="C:nucleus"/>
    <property type="evidence" value="ECO:0007669"/>
    <property type="project" value="TreeGrafter"/>
</dbReference>
<feature type="compositionally biased region" description="Basic and acidic residues" evidence="4">
    <location>
        <begin position="17"/>
        <end position="26"/>
    </location>
</feature>
<keyword evidence="6" id="KW-1185">Reference proteome</keyword>
<evidence type="ECO:0000313" key="7">
    <source>
        <dbReference type="WBParaSite" id="SSTP_0000243500.1"/>
    </source>
</evidence>
<dbReference type="WBParaSite" id="TCONS_00006588.p1">
    <property type="protein sequence ID" value="TCONS_00006588.p1"/>
    <property type="gene ID" value="XLOC_004723"/>
</dbReference>
<keyword evidence="3" id="KW-0175">Coiled coil</keyword>
<dbReference type="WBParaSite" id="SSTP_0000243500.1">
    <property type="protein sequence ID" value="SSTP_0000243500.1"/>
    <property type="gene ID" value="SSTP_0000243500"/>
</dbReference>
<dbReference type="GO" id="GO:0006366">
    <property type="term" value="P:transcription by RNA polymerase II"/>
    <property type="evidence" value="ECO:0007669"/>
    <property type="project" value="TreeGrafter"/>
</dbReference>
<evidence type="ECO:0000313" key="6">
    <source>
        <dbReference type="Proteomes" id="UP000035681"/>
    </source>
</evidence>
<dbReference type="AlphaFoldDB" id="A0A0K0DYW9"/>
<dbReference type="InterPro" id="IPR054414">
    <property type="entry name" value="Ccdc124/Oxs1_C"/>
</dbReference>
<evidence type="ECO:0000256" key="2">
    <source>
        <dbReference type="ARBA" id="ARBA00008296"/>
    </source>
</evidence>
<dbReference type="PANTHER" id="PTHR21680">
    <property type="entry name" value="COILED-COIL DOMAIN-CONTAINING PROTEIN 124"/>
    <property type="match status" value="1"/>
</dbReference>